<dbReference type="EMBL" id="GBRH01255849">
    <property type="protein sequence ID" value="JAD42046.1"/>
    <property type="molecule type" value="Transcribed_RNA"/>
</dbReference>
<protein>
    <submittedName>
        <fullName evidence="2">Uncharacterized protein</fullName>
    </submittedName>
</protein>
<evidence type="ECO:0000256" key="1">
    <source>
        <dbReference type="SAM" id="Phobius"/>
    </source>
</evidence>
<organism evidence="2">
    <name type="scientific">Arundo donax</name>
    <name type="common">Giant reed</name>
    <name type="synonym">Donax arundinaceus</name>
    <dbReference type="NCBI Taxonomy" id="35708"/>
    <lineage>
        <taxon>Eukaryota</taxon>
        <taxon>Viridiplantae</taxon>
        <taxon>Streptophyta</taxon>
        <taxon>Embryophyta</taxon>
        <taxon>Tracheophyta</taxon>
        <taxon>Spermatophyta</taxon>
        <taxon>Magnoliopsida</taxon>
        <taxon>Liliopsida</taxon>
        <taxon>Poales</taxon>
        <taxon>Poaceae</taxon>
        <taxon>PACMAD clade</taxon>
        <taxon>Arundinoideae</taxon>
        <taxon>Arundineae</taxon>
        <taxon>Arundo</taxon>
    </lineage>
</organism>
<keyword evidence="1" id="KW-1133">Transmembrane helix</keyword>
<keyword evidence="1" id="KW-0812">Transmembrane</keyword>
<sequence length="45" mass="5094">MHFLKQAYISIYVGKVVGICYSSNSTFLCGVWYFCKNGSYNLKGC</sequence>
<name>A0A0A8ZTC1_ARUDO</name>
<dbReference type="AlphaFoldDB" id="A0A0A8ZTC1"/>
<proteinExistence type="predicted"/>
<keyword evidence="1" id="KW-0472">Membrane</keyword>
<feature type="transmembrane region" description="Helical" evidence="1">
    <location>
        <begin position="12"/>
        <end position="34"/>
    </location>
</feature>
<evidence type="ECO:0000313" key="2">
    <source>
        <dbReference type="EMBL" id="JAD42046.1"/>
    </source>
</evidence>
<accession>A0A0A8ZTC1</accession>
<reference evidence="2" key="1">
    <citation type="submission" date="2014-09" db="EMBL/GenBank/DDBJ databases">
        <authorList>
            <person name="Magalhaes I.L.F."/>
            <person name="Oliveira U."/>
            <person name="Santos F.R."/>
            <person name="Vidigal T.H.D.A."/>
            <person name="Brescovit A.D."/>
            <person name="Santos A.J."/>
        </authorList>
    </citation>
    <scope>NUCLEOTIDE SEQUENCE</scope>
    <source>
        <tissue evidence="2">Shoot tissue taken approximately 20 cm above the soil surface</tissue>
    </source>
</reference>
<reference evidence="2" key="2">
    <citation type="journal article" date="2015" name="Data Brief">
        <title>Shoot transcriptome of the giant reed, Arundo donax.</title>
        <authorList>
            <person name="Barrero R.A."/>
            <person name="Guerrero F.D."/>
            <person name="Moolhuijzen P."/>
            <person name="Goolsby J.A."/>
            <person name="Tidwell J."/>
            <person name="Bellgard S.E."/>
            <person name="Bellgard M.I."/>
        </authorList>
    </citation>
    <scope>NUCLEOTIDE SEQUENCE</scope>
    <source>
        <tissue evidence="2">Shoot tissue taken approximately 20 cm above the soil surface</tissue>
    </source>
</reference>